<evidence type="ECO:0000313" key="2">
    <source>
        <dbReference type="EMBL" id="TFK18816.1"/>
    </source>
</evidence>
<proteinExistence type="predicted"/>
<dbReference type="EMBL" id="ML210377">
    <property type="protein sequence ID" value="TFK18816.1"/>
    <property type="molecule type" value="Genomic_DNA"/>
</dbReference>
<feature type="compositionally biased region" description="Low complexity" evidence="1">
    <location>
        <begin position="1"/>
        <end position="20"/>
    </location>
</feature>
<sequence>MSASTVASASTTAAPVPSTSRRYTEEDVVQIASRMLATSHPRYISKVNSSKSNTKKRLQKPSHLPTDRVIDAVKDKHIRLERDEQFALHTPGNMVLDEGKANDESKFLHQDHNSGHFFSKFQVLTVERAWEKAGDDDATEDPLVDALEPVVKLFAAFVLTCQTVEMQEQHMQGEQVDEMTTRLLNALSELKIVKKKNTSKTTTHSDLVWSWAIGGEAHYLGCTEVKVKELYTMLVVNDMELAIEGGCIVHKVGVDLKYKGGVTETCGPRIIGQVYEVLHSKGLKEMVLTCLYGACYVVRLAGTEDEPILKFSRNMIPEQVHAAAKNEPLRCQPGTYEQLCRVLLRKMIKGWAHLKENWETWDALAEERRAETQRMESALAQNRQVRMPWVTKAGTLLTDRLAIAAQVLRLDRMFNLFSFGIKMDFTTSYRILGDHTVVYVDQEHGLVFKRFSVEENYKMEILSYERLRGIDFTPLVLGTVSQEGWWGILMSLEGNSIPSEDLDDPSTLIFINRTLTILHDRQVHHHDIAARNILCQSTGNLVLIDIANGASDMECRRMEREDEDYSCYDKEALEAAAPSDGPNHLCCIS</sequence>
<evidence type="ECO:0000256" key="1">
    <source>
        <dbReference type="SAM" id="MobiDB-lite"/>
    </source>
</evidence>
<feature type="region of interest" description="Disordered" evidence="1">
    <location>
        <begin position="1"/>
        <end position="25"/>
    </location>
</feature>
<reference evidence="2 3" key="1">
    <citation type="journal article" date="2019" name="Nat. Ecol. Evol.">
        <title>Megaphylogeny resolves global patterns of mushroom evolution.</title>
        <authorList>
            <person name="Varga T."/>
            <person name="Krizsan K."/>
            <person name="Foldi C."/>
            <person name="Dima B."/>
            <person name="Sanchez-Garcia M."/>
            <person name="Sanchez-Ramirez S."/>
            <person name="Szollosi G.J."/>
            <person name="Szarkandi J.G."/>
            <person name="Papp V."/>
            <person name="Albert L."/>
            <person name="Andreopoulos W."/>
            <person name="Angelini C."/>
            <person name="Antonin V."/>
            <person name="Barry K.W."/>
            <person name="Bougher N.L."/>
            <person name="Buchanan P."/>
            <person name="Buyck B."/>
            <person name="Bense V."/>
            <person name="Catcheside P."/>
            <person name="Chovatia M."/>
            <person name="Cooper J."/>
            <person name="Damon W."/>
            <person name="Desjardin D."/>
            <person name="Finy P."/>
            <person name="Geml J."/>
            <person name="Haridas S."/>
            <person name="Hughes K."/>
            <person name="Justo A."/>
            <person name="Karasinski D."/>
            <person name="Kautmanova I."/>
            <person name="Kiss B."/>
            <person name="Kocsube S."/>
            <person name="Kotiranta H."/>
            <person name="LaButti K.M."/>
            <person name="Lechner B.E."/>
            <person name="Liimatainen K."/>
            <person name="Lipzen A."/>
            <person name="Lukacs Z."/>
            <person name="Mihaltcheva S."/>
            <person name="Morgado L.N."/>
            <person name="Niskanen T."/>
            <person name="Noordeloos M.E."/>
            <person name="Ohm R.A."/>
            <person name="Ortiz-Santana B."/>
            <person name="Ovrebo C."/>
            <person name="Racz N."/>
            <person name="Riley R."/>
            <person name="Savchenko A."/>
            <person name="Shiryaev A."/>
            <person name="Soop K."/>
            <person name="Spirin V."/>
            <person name="Szebenyi C."/>
            <person name="Tomsovsky M."/>
            <person name="Tulloss R.E."/>
            <person name="Uehling J."/>
            <person name="Grigoriev I.V."/>
            <person name="Vagvolgyi C."/>
            <person name="Papp T."/>
            <person name="Martin F.M."/>
            <person name="Miettinen O."/>
            <person name="Hibbett D.S."/>
            <person name="Nagy L.G."/>
        </authorList>
    </citation>
    <scope>NUCLEOTIDE SEQUENCE [LARGE SCALE GENOMIC DNA]</scope>
    <source>
        <strain evidence="2 3">CBS 121175</strain>
    </source>
</reference>
<dbReference type="InterPro" id="IPR011009">
    <property type="entry name" value="Kinase-like_dom_sf"/>
</dbReference>
<gene>
    <name evidence="2" type="ORF">FA15DRAFT_709538</name>
</gene>
<dbReference type="SUPFAM" id="SSF56112">
    <property type="entry name" value="Protein kinase-like (PK-like)"/>
    <property type="match status" value="1"/>
</dbReference>
<feature type="region of interest" description="Disordered" evidence="1">
    <location>
        <begin position="46"/>
        <end position="66"/>
    </location>
</feature>
<protein>
    <submittedName>
        <fullName evidence="2">Uncharacterized protein</fullName>
    </submittedName>
</protein>
<evidence type="ECO:0000313" key="3">
    <source>
        <dbReference type="Proteomes" id="UP000307440"/>
    </source>
</evidence>
<organism evidence="2 3">
    <name type="scientific">Coprinopsis marcescibilis</name>
    <name type="common">Agaric fungus</name>
    <name type="synonym">Psathyrella marcescibilis</name>
    <dbReference type="NCBI Taxonomy" id="230819"/>
    <lineage>
        <taxon>Eukaryota</taxon>
        <taxon>Fungi</taxon>
        <taxon>Dikarya</taxon>
        <taxon>Basidiomycota</taxon>
        <taxon>Agaricomycotina</taxon>
        <taxon>Agaricomycetes</taxon>
        <taxon>Agaricomycetidae</taxon>
        <taxon>Agaricales</taxon>
        <taxon>Agaricineae</taxon>
        <taxon>Psathyrellaceae</taxon>
        <taxon>Coprinopsis</taxon>
    </lineage>
</organism>
<accession>A0A5C3KFE3</accession>
<name>A0A5C3KFE3_COPMA</name>
<keyword evidence="3" id="KW-1185">Reference proteome</keyword>
<dbReference type="AlphaFoldDB" id="A0A5C3KFE3"/>
<dbReference type="Proteomes" id="UP000307440">
    <property type="component" value="Unassembled WGS sequence"/>
</dbReference>